<comment type="caution">
    <text evidence="2">The sequence shown here is derived from an EMBL/GenBank/DDBJ whole genome shotgun (WGS) entry which is preliminary data.</text>
</comment>
<proteinExistence type="predicted"/>
<feature type="region of interest" description="Disordered" evidence="1">
    <location>
        <begin position="39"/>
        <end position="65"/>
    </location>
</feature>
<dbReference type="EMBL" id="JACEHE010000001">
    <property type="protein sequence ID" value="MBA2944441.1"/>
    <property type="molecule type" value="Genomic_DNA"/>
</dbReference>
<gene>
    <name evidence="2" type="ORF">H1D24_01055</name>
</gene>
<dbReference type="AlphaFoldDB" id="A0A7W0DG36"/>
<evidence type="ECO:0000313" key="2">
    <source>
        <dbReference type="EMBL" id="MBA2944441.1"/>
    </source>
</evidence>
<accession>A0A7W0DG36</accession>
<name>A0A7W0DG36_9ACTN</name>
<protein>
    <submittedName>
        <fullName evidence="2">Uncharacterized protein</fullName>
    </submittedName>
</protein>
<organism evidence="2 3">
    <name type="scientific">Streptomyces himalayensis subsp. himalayensis</name>
    <dbReference type="NCBI Taxonomy" id="2756131"/>
    <lineage>
        <taxon>Bacteria</taxon>
        <taxon>Bacillati</taxon>
        <taxon>Actinomycetota</taxon>
        <taxon>Actinomycetes</taxon>
        <taxon>Kitasatosporales</taxon>
        <taxon>Streptomycetaceae</taxon>
        <taxon>Streptomyces</taxon>
        <taxon>Streptomyces himalayensis</taxon>
    </lineage>
</organism>
<evidence type="ECO:0000256" key="1">
    <source>
        <dbReference type="SAM" id="MobiDB-lite"/>
    </source>
</evidence>
<feature type="compositionally biased region" description="Basic and acidic residues" evidence="1">
    <location>
        <begin position="52"/>
        <end position="65"/>
    </location>
</feature>
<reference evidence="2 3" key="1">
    <citation type="submission" date="2020-07" db="EMBL/GenBank/DDBJ databases">
        <title>Streptomyces isolated from Indian soil.</title>
        <authorList>
            <person name="Mandal S."/>
            <person name="Maiti P.K."/>
        </authorList>
    </citation>
    <scope>NUCLEOTIDE SEQUENCE [LARGE SCALE GENOMIC DNA]</scope>
    <source>
        <strain evidence="2 3">PSKA28</strain>
    </source>
</reference>
<evidence type="ECO:0000313" key="3">
    <source>
        <dbReference type="Proteomes" id="UP000545761"/>
    </source>
</evidence>
<sequence>MNAFLDYLTVLSLFLLLAAPALVGHAHERRIDRQLRAAEAADDAAGGPLLPRGERTRRHDFGRAA</sequence>
<dbReference type="RefSeq" id="WP_181655919.1">
    <property type="nucleotide sequence ID" value="NZ_JACEHE010000001.1"/>
</dbReference>
<dbReference type="Proteomes" id="UP000545761">
    <property type="component" value="Unassembled WGS sequence"/>
</dbReference>